<dbReference type="InterPro" id="IPR009057">
    <property type="entry name" value="Homeodomain-like_sf"/>
</dbReference>
<dbReference type="InterPro" id="IPR001005">
    <property type="entry name" value="SANT/Myb"/>
</dbReference>
<dbReference type="SUPFAM" id="SSF46689">
    <property type="entry name" value="Homeodomain-like"/>
    <property type="match status" value="1"/>
</dbReference>
<dbReference type="GO" id="GO:0003700">
    <property type="term" value="F:DNA-binding transcription factor activity"/>
    <property type="evidence" value="ECO:0007669"/>
    <property type="project" value="InterPro"/>
</dbReference>
<evidence type="ECO:0000313" key="6">
    <source>
        <dbReference type="EMBL" id="KAK3004009.1"/>
    </source>
</evidence>
<dbReference type="GO" id="GO:0005634">
    <property type="term" value="C:nucleus"/>
    <property type="evidence" value="ECO:0007669"/>
    <property type="project" value="UniProtKB-SubCell"/>
</dbReference>
<dbReference type="PROSITE" id="PS51294">
    <property type="entry name" value="HTH_MYB"/>
    <property type="match status" value="1"/>
</dbReference>
<evidence type="ECO:0000256" key="2">
    <source>
        <dbReference type="ARBA" id="ARBA00023015"/>
    </source>
</evidence>
<keyword evidence="4" id="KW-0539">Nucleus</keyword>
<dbReference type="InterPro" id="IPR017930">
    <property type="entry name" value="Myb_dom"/>
</dbReference>
<dbReference type="InterPro" id="IPR006447">
    <property type="entry name" value="Myb_dom_plants"/>
</dbReference>
<proteinExistence type="predicted"/>
<dbReference type="GO" id="GO:0003677">
    <property type="term" value="F:DNA binding"/>
    <property type="evidence" value="ECO:0007669"/>
    <property type="project" value="InterPro"/>
</dbReference>
<protein>
    <recommendedName>
        <fullName evidence="5">HTH myb-type domain-containing protein</fullName>
    </recommendedName>
</protein>
<dbReference type="AlphaFoldDB" id="A0AA88V918"/>
<evidence type="ECO:0000313" key="7">
    <source>
        <dbReference type="Proteomes" id="UP001188597"/>
    </source>
</evidence>
<organism evidence="6 7">
    <name type="scientific">Escallonia herrerae</name>
    <dbReference type="NCBI Taxonomy" id="1293975"/>
    <lineage>
        <taxon>Eukaryota</taxon>
        <taxon>Viridiplantae</taxon>
        <taxon>Streptophyta</taxon>
        <taxon>Embryophyta</taxon>
        <taxon>Tracheophyta</taxon>
        <taxon>Spermatophyta</taxon>
        <taxon>Magnoliopsida</taxon>
        <taxon>eudicotyledons</taxon>
        <taxon>Gunneridae</taxon>
        <taxon>Pentapetalae</taxon>
        <taxon>asterids</taxon>
        <taxon>campanulids</taxon>
        <taxon>Escalloniales</taxon>
        <taxon>Escalloniaceae</taxon>
        <taxon>Escallonia</taxon>
    </lineage>
</organism>
<keyword evidence="7" id="KW-1185">Reference proteome</keyword>
<feature type="domain" description="HTH myb-type" evidence="5">
    <location>
        <begin position="10"/>
        <end position="71"/>
    </location>
</feature>
<evidence type="ECO:0000259" key="5">
    <source>
        <dbReference type="PROSITE" id="PS51294"/>
    </source>
</evidence>
<dbReference type="Gene3D" id="1.10.10.60">
    <property type="entry name" value="Homeodomain-like"/>
    <property type="match status" value="1"/>
</dbReference>
<comment type="subcellular location">
    <subcellularLocation>
        <location evidence="1">Nucleus</location>
    </subcellularLocation>
</comment>
<evidence type="ECO:0000256" key="1">
    <source>
        <dbReference type="ARBA" id="ARBA00004123"/>
    </source>
</evidence>
<sequence>MVHDLELLSRPSVKRPRLVWTPQLHKRFVDVVAHLGIKNALPKTIMQLMNVEGLTRENVASHLQKVVLEKDAGAVERRAVAVGPLVCVHAGAAELARARRELAYAGFDELFPADDANAGLQAPRGWRVLPWV</sequence>
<dbReference type="PANTHER" id="PTHR31442">
    <property type="entry name" value="HOMEODOMAIN-LIKE SUPERFAMILY PROTEIN-RELATED"/>
    <property type="match status" value="1"/>
</dbReference>
<keyword evidence="2" id="KW-0805">Transcription regulation</keyword>
<keyword evidence="3" id="KW-0804">Transcription</keyword>
<dbReference type="InterPro" id="IPR044841">
    <property type="entry name" value="LUX/BOA-like"/>
</dbReference>
<evidence type="ECO:0000256" key="4">
    <source>
        <dbReference type="ARBA" id="ARBA00023242"/>
    </source>
</evidence>
<reference evidence="6" key="1">
    <citation type="submission" date="2022-12" db="EMBL/GenBank/DDBJ databases">
        <title>Draft genome assemblies for two species of Escallonia (Escalloniales).</title>
        <authorList>
            <person name="Chanderbali A."/>
            <person name="Dervinis C."/>
            <person name="Anghel I."/>
            <person name="Soltis D."/>
            <person name="Soltis P."/>
            <person name="Zapata F."/>
        </authorList>
    </citation>
    <scope>NUCLEOTIDE SEQUENCE</scope>
    <source>
        <strain evidence="6">UCBG64.0493</strain>
        <tissue evidence="6">Leaf</tissue>
    </source>
</reference>
<dbReference type="Pfam" id="PF00249">
    <property type="entry name" value="Myb_DNA-binding"/>
    <property type="match status" value="1"/>
</dbReference>
<dbReference type="FunFam" id="1.10.10.60:FF:000007">
    <property type="entry name" value="Two-component response regulator"/>
    <property type="match status" value="1"/>
</dbReference>
<dbReference type="NCBIfam" id="TIGR01557">
    <property type="entry name" value="myb_SHAQKYF"/>
    <property type="match status" value="1"/>
</dbReference>
<gene>
    <name evidence="6" type="ORF">RJ639_017896</name>
</gene>
<name>A0AA88V918_9ASTE</name>
<dbReference type="EMBL" id="JAVXUP010002326">
    <property type="protein sequence ID" value="KAK3004009.1"/>
    <property type="molecule type" value="Genomic_DNA"/>
</dbReference>
<dbReference type="Proteomes" id="UP001188597">
    <property type="component" value="Unassembled WGS sequence"/>
</dbReference>
<evidence type="ECO:0000256" key="3">
    <source>
        <dbReference type="ARBA" id="ARBA00023163"/>
    </source>
</evidence>
<dbReference type="PANTHER" id="PTHR31442:SF21">
    <property type="entry name" value="TRANSCRIPTION FACTOR BOA-RELATED"/>
    <property type="match status" value="1"/>
</dbReference>
<comment type="caution">
    <text evidence="6">The sequence shown here is derived from an EMBL/GenBank/DDBJ whole genome shotgun (WGS) entry which is preliminary data.</text>
</comment>
<accession>A0AA88V918</accession>